<keyword evidence="5" id="KW-1185">Reference proteome</keyword>
<dbReference type="EMBL" id="BAABBQ010000001">
    <property type="protein sequence ID" value="GAA4011433.1"/>
    <property type="molecule type" value="Genomic_DNA"/>
</dbReference>
<sequence length="93" mass="9629">MTDPMDMLRVRFRARAADQAEALAQALAEEDRATVVAVSHKLAGSAALFGAAEVGVLAAALEREAEGPAGWETIRAAAEPLLAGLRDAAQDAD</sequence>
<protein>
    <recommendedName>
        <fullName evidence="3">HPt domain-containing protein</fullName>
    </recommendedName>
</protein>
<dbReference type="Gene3D" id="1.20.120.160">
    <property type="entry name" value="HPT domain"/>
    <property type="match status" value="1"/>
</dbReference>
<name>A0ABP7SGL8_9SPHN</name>
<organism evidence="4 5">
    <name type="scientific">Sphingomonas swuensis</name>
    <dbReference type="NCBI Taxonomy" id="977800"/>
    <lineage>
        <taxon>Bacteria</taxon>
        <taxon>Pseudomonadati</taxon>
        <taxon>Pseudomonadota</taxon>
        <taxon>Alphaproteobacteria</taxon>
        <taxon>Sphingomonadales</taxon>
        <taxon>Sphingomonadaceae</taxon>
        <taxon>Sphingomonas</taxon>
    </lineage>
</organism>
<feature type="domain" description="HPt" evidence="3">
    <location>
        <begin position="1"/>
        <end position="93"/>
    </location>
</feature>
<proteinExistence type="predicted"/>
<dbReference type="Proteomes" id="UP001500235">
    <property type="component" value="Unassembled WGS sequence"/>
</dbReference>
<keyword evidence="2" id="KW-0597">Phosphoprotein</keyword>
<dbReference type="RefSeq" id="WP_344705935.1">
    <property type="nucleotide sequence ID" value="NZ_BAABBQ010000001.1"/>
</dbReference>
<evidence type="ECO:0000313" key="5">
    <source>
        <dbReference type="Proteomes" id="UP001500235"/>
    </source>
</evidence>
<dbReference type="SUPFAM" id="SSF47226">
    <property type="entry name" value="Histidine-containing phosphotransfer domain, HPT domain"/>
    <property type="match status" value="1"/>
</dbReference>
<evidence type="ECO:0000256" key="1">
    <source>
        <dbReference type="ARBA" id="ARBA00023012"/>
    </source>
</evidence>
<evidence type="ECO:0000313" key="4">
    <source>
        <dbReference type="EMBL" id="GAA4011433.1"/>
    </source>
</evidence>
<gene>
    <name evidence="4" type="ORF">GCM10022280_06270</name>
</gene>
<reference evidence="5" key="1">
    <citation type="journal article" date="2019" name="Int. J. Syst. Evol. Microbiol.">
        <title>The Global Catalogue of Microorganisms (GCM) 10K type strain sequencing project: providing services to taxonomists for standard genome sequencing and annotation.</title>
        <authorList>
            <consortium name="The Broad Institute Genomics Platform"/>
            <consortium name="The Broad Institute Genome Sequencing Center for Infectious Disease"/>
            <person name="Wu L."/>
            <person name="Ma J."/>
        </authorList>
    </citation>
    <scope>NUCLEOTIDE SEQUENCE [LARGE SCALE GENOMIC DNA]</scope>
    <source>
        <strain evidence="5">JCM 17563</strain>
    </source>
</reference>
<evidence type="ECO:0000259" key="3">
    <source>
        <dbReference type="PROSITE" id="PS50894"/>
    </source>
</evidence>
<dbReference type="InterPro" id="IPR036641">
    <property type="entry name" value="HPT_dom_sf"/>
</dbReference>
<dbReference type="PROSITE" id="PS50894">
    <property type="entry name" value="HPT"/>
    <property type="match status" value="1"/>
</dbReference>
<accession>A0ABP7SGL8</accession>
<comment type="caution">
    <text evidence="4">The sequence shown here is derived from an EMBL/GenBank/DDBJ whole genome shotgun (WGS) entry which is preliminary data.</text>
</comment>
<dbReference type="InterPro" id="IPR008207">
    <property type="entry name" value="Sig_transdc_His_kin_Hpt_dom"/>
</dbReference>
<dbReference type="Pfam" id="PF01627">
    <property type="entry name" value="Hpt"/>
    <property type="match status" value="1"/>
</dbReference>
<feature type="modified residue" description="Phosphohistidine" evidence="2">
    <location>
        <position position="40"/>
    </location>
</feature>
<keyword evidence="1" id="KW-0902">Two-component regulatory system</keyword>
<evidence type="ECO:0000256" key="2">
    <source>
        <dbReference type="PROSITE-ProRule" id="PRU00110"/>
    </source>
</evidence>